<accession>A0A2H1W5R8</accession>
<organism evidence="2">
    <name type="scientific">Spodoptera frugiperda</name>
    <name type="common">Fall armyworm</name>
    <dbReference type="NCBI Taxonomy" id="7108"/>
    <lineage>
        <taxon>Eukaryota</taxon>
        <taxon>Metazoa</taxon>
        <taxon>Ecdysozoa</taxon>
        <taxon>Arthropoda</taxon>
        <taxon>Hexapoda</taxon>
        <taxon>Insecta</taxon>
        <taxon>Pterygota</taxon>
        <taxon>Neoptera</taxon>
        <taxon>Endopterygota</taxon>
        <taxon>Lepidoptera</taxon>
        <taxon>Glossata</taxon>
        <taxon>Ditrysia</taxon>
        <taxon>Noctuoidea</taxon>
        <taxon>Noctuidae</taxon>
        <taxon>Amphipyrinae</taxon>
        <taxon>Spodoptera</taxon>
    </lineage>
</organism>
<reference evidence="2" key="1">
    <citation type="submission" date="2016-07" db="EMBL/GenBank/DDBJ databases">
        <authorList>
            <person name="Bretaudeau A."/>
        </authorList>
    </citation>
    <scope>NUCLEOTIDE SEQUENCE</scope>
    <source>
        <strain evidence="2">Rice</strain>
        <tissue evidence="2">Whole body</tissue>
    </source>
</reference>
<proteinExistence type="predicted"/>
<feature type="compositionally biased region" description="Polar residues" evidence="1">
    <location>
        <begin position="22"/>
        <end position="33"/>
    </location>
</feature>
<evidence type="ECO:0000256" key="1">
    <source>
        <dbReference type="SAM" id="MobiDB-lite"/>
    </source>
</evidence>
<feature type="region of interest" description="Disordered" evidence="1">
    <location>
        <begin position="1"/>
        <end position="37"/>
    </location>
</feature>
<evidence type="ECO:0000313" key="2">
    <source>
        <dbReference type="EMBL" id="SOQ48430.1"/>
    </source>
</evidence>
<dbReference type="EMBL" id="ODYU01006515">
    <property type="protein sequence ID" value="SOQ48430.1"/>
    <property type="molecule type" value="Genomic_DNA"/>
</dbReference>
<protein>
    <submittedName>
        <fullName evidence="2">SFRICE_000965</fullName>
    </submittedName>
</protein>
<dbReference type="AlphaFoldDB" id="A0A2H1W5R8"/>
<gene>
    <name evidence="2" type="ORF">SFRICE_000965</name>
</gene>
<sequence length="61" mass="6668">MDGCALGLFGRETDKRPDGSPDSKQSPSPTGTLETPEAFRRSCVDFQLENDCPVTGLDKMY</sequence>
<name>A0A2H1W5R8_SPOFR</name>
<feature type="compositionally biased region" description="Basic and acidic residues" evidence="1">
    <location>
        <begin position="11"/>
        <end position="21"/>
    </location>
</feature>